<sequence>MARDRYFRPTPRPFRQRRLIRGSAFHLKPDPLSEFERWRGGQRRPDLWPVAVQTNSTAGSCGKAHSGFRPPQLRSEPEG</sequence>
<proteinExistence type="predicted"/>
<organism evidence="2 3">
    <name type="scientific">Hemibagrus wyckioides</name>
    <dbReference type="NCBI Taxonomy" id="337641"/>
    <lineage>
        <taxon>Eukaryota</taxon>
        <taxon>Metazoa</taxon>
        <taxon>Chordata</taxon>
        <taxon>Craniata</taxon>
        <taxon>Vertebrata</taxon>
        <taxon>Euteleostomi</taxon>
        <taxon>Actinopterygii</taxon>
        <taxon>Neopterygii</taxon>
        <taxon>Teleostei</taxon>
        <taxon>Ostariophysi</taxon>
        <taxon>Siluriformes</taxon>
        <taxon>Bagridae</taxon>
        <taxon>Hemibagrus</taxon>
    </lineage>
</organism>
<name>A0A9D3P092_9TELE</name>
<evidence type="ECO:0000313" key="3">
    <source>
        <dbReference type="Proteomes" id="UP000824219"/>
    </source>
</evidence>
<evidence type="ECO:0000256" key="1">
    <source>
        <dbReference type="SAM" id="MobiDB-lite"/>
    </source>
</evidence>
<protein>
    <submittedName>
        <fullName evidence="2">Uncharacterized protein</fullName>
    </submittedName>
</protein>
<dbReference type="EMBL" id="JAHKSW010000007">
    <property type="protein sequence ID" value="KAG7330495.1"/>
    <property type="molecule type" value="Genomic_DNA"/>
</dbReference>
<evidence type="ECO:0000313" key="2">
    <source>
        <dbReference type="EMBL" id="KAG7330495.1"/>
    </source>
</evidence>
<dbReference type="AlphaFoldDB" id="A0A9D3P092"/>
<comment type="caution">
    <text evidence="2">The sequence shown here is derived from an EMBL/GenBank/DDBJ whole genome shotgun (WGS) entry which is preliminary data.</text>
</comment>
<keyword evidence="3" id="KW-1185">Reference proteome</keyword>
<accession>A0A9D3P092</accession>
<dbReference type="Proteomes" id="UP000824219">
    <property type="component" value="Linkage Group LG07"/>
</dbReference>
<reference evidence="2 3" key="1">
    <citation type="submission" date="2021-06" db="EMBL/GenBank/DDBJ databases">
        <title>Chromosome-level genome assembly of the red-tail catfish (Hemibagrus wyckioides).</title>
        <authorList>
            <person name="Shao F."/>
        </authorList>
    </citation>
    <scope>NUCLEOTIDE SEQUENCE [LARGE SCALE GENOMIC DNA]</scope>
    <source>
        <strain evidence="2">EC202008001</strain>
        <tissue evidence="2">Blood</tissue>
    </source>
</reference>
<gene>
    <name evidence="2" type="ORF">KOW79_006717</name>
</gene>
<feature type="region of interest" description="Disordered" evidence="1">
    <location>
        <begin position="56"/>
        <end position="79"/>
    </location>
</feature>